<dbReference type="Proteomes" id="UP000830835">
    <property type="component" value="Unassembled WGS sequence"/>
</dbReference>
<reference evidence="7" key="1">
    <citation type="submission" date="2021-02" db="EMBL/GenBank/DDBJ databases">
        <title>The CRISPR/cas machinery reduction and long-range gene transfer in the hot spring cyanobacterium Synechococcus.</title>
        <authorList>
            <person name="Dvorak P."/>
            <person name="Jahodarova E."/>
            <person name="Hasler P."/>
            <person name="Poulickova A."/>
        </authorList>
    </citation>
    <scope>NUCLEOTIDE SEQUENCE</scope>
    <source>
        <strain evidence="7">Rupite</strain>
    </source>
</reference>
<comment type="catalytic activity">
    <reaction evidence="4">
        <text>[thioredoxin]-disulfide + sulfite + AMP + 2 H(+) = adenosine 5'-phosphosulfate + [thioredoxin]-dithiol</text>
        <dbReference type="Rhea" id="RHEA:21976"/>
        <dbReference type="Rhea" id="RHEA-COMP:10698"/>
        <dbReference type="Rhea" id="RHEA-COMP:10700"/>
        <dbReference type="ChEBI" id="CHEBI:15378"/>
        <dbReference type="ChEBI" id="CHEBI:17359"/>
        <dbReference type="ChEBI" id="CHEBI:29950"/>
        <dbReference type="ChEBI" id="CHEBI:50058"/>
        <dbReference type="ChEBI" id="CHEBI:58243"/>
        <dbReference type="ChEBI" id="CHEBI:456215"/>
        <dbReference type="EC" id="1.8.4.10"/>
    </reaction>
</comment>
<organism evidence="7 8">
    <name type="scientific">Thermostichus vulcanus str. 'Rupite'</name>
    <dbReference type="NCBI Taxonomy" id="2813851"/>
    <lineage>
        <taxon>Bacteria</taxon>
        <taxon>Bacillati</taxon>
        <taxon>Cyanobacteriota</taxon>
        <taxon>Cyanophyceae</taxon>
        <taxon>Thermostichales</taxon>
        <taxon>Thermostichaceae</taxon>
        <taxon>Thermostichus</taxon>
    </lineage>
</organism>
<dbReference type="PANTHER" id="PTHR46509">
    <property type="entry name" value="PHOSPHOADENOSINE PHOSPHOSULFATE REDUCTASE"/>
    <property type="match status" value="1"/>
</dbReference>
<feature type="active site" description="Nucleophile; cysteine thiosulfonate intermediate" evidence="4">
    <location>
        <position position="244"/>
    </location>
</feature>
<dbReference type="Gene3D" id="3.40.50.620">
    <property type="entry name" value="HUPs"/>
    <property type="match status" value="1"/>
</dbReference>
<comment type="subcellular location">
    <subcellularLocation>
        <location evidence="4">Cytoplasm</location>
    </subcellularLocation>
</comment>
<dbReference type="Pfam" id="PF01507">
    <property type="entry name" value="PAPS_reduct"/>
    <property type="match status" value="1"/>
</dbReference>
<dbReference type="SUPFAM" id="SSF52402">
    <property type="entry name" value="Adenine nucleotide alpha hydrolases-like"/>
    <property type="match status" value="1"/>
</dbReference>
<dbReference type="InterPro" id="IPR004511">
    <property type="entry name" value="PAPS/APS_Rdtase"/>
</dbReference>
<keyword evidence="4" id="KW-0479">Metal-binding</keyword>
<keyword evidence="4" id="KW-0411">Iron-sulfur</keyword>
<proteinExistence type="inferred from homology"/>
<keyword evidence="4" id="KW-0963">Cytoplasm</keyword>
<evidence type="ECO:0000313" key="7">
    <source>
        <dbReference type="EMBL" id="MCJ2542849.1"/>
    </source>
</evidence>
<dbReference type="PANTHER" id="PTHR46509:SF1">
    <property type="entry name" value="PHOSPHOADENOSINE PHOSPHOSULFATE REDUCTASE"/>
    <property type="match status" value="1"/>
</dbReference>
<feature type="domain" description="Phosphoadenosine phosphosulphate reductase" evidence="6">
    <location>
        <begin position="54"/>
        <end position="224"/>
    </location>
</feature>
<evidence type="ECO:0000256" key="3">
    <source>
        <dbReference type="ARBA" id="ARBA00024327"/>
    </source>
</evidence>
<dbReference type="CDD" id="cd23945">
    <property type="entry name" value="PAPS_reductase"/>
    <property type="match status" value="1"/>
</dbReference>
<gene>
    <name evidence="4" type="primary">cysH</name>
    <name evidence="7" type="ORF">JX360_08015</name>
</gene>
<feature type="binding site" evidence="4">
    <location>
        <position position="218"/>
    </location>
    <ligand>
        <name>[4Fe-4S] cluster</name>
        <dbReference type="ChEBI" id="CHEBI:49883"/>
    </ligand>
</feature>
<dbReference type="NCBIfam" id="TIGR00434">
    <property type="entry name" value="cysH"/>
    <property type="match status" value="1"/>
</dbReference>
<dbReference type="InterPro" id="IPR014729">
    <property type="entry name" value="Rossmann-like_a/b/a_fold"/>
</dbReference>
<dbReference type="InterPro" id="IPR002500">
    <property type="entry name" value="PAPS_reduct_dom"/>
</dbReference>
<keyword evidence="8" id="KW-1185">Reference proteome</keyword>
<comment type="caution">
    <text evidence="7">The sequence shown here is derived from an EMBL/GenBank/DDBJ whole genome shotgun (WGS) entry which is preliminary data.</text>
</comment>
<feature type="binding site" evidence="4">
    <location>
        <position position="136"/>
    </location>
    <ligand>
        <name>[4Fe-4S] cluster</name>
        <dbReference type="ChEBI" id="CHEBI:49883"/>
    </ligand>
</feature>
<dbReference type="GO" id="GO:0004604">
    <property type="term" value="F:phosphoadenylyl-sulfate reductase (thioredoxin) activity"/>
    <property type="evidence" value="ECO:0007669"/>
    <property type="project" value="UniProtKB-EC"/>
</dbReference>
<comment type="cofactor">
    <cofactor evidence="4">
        <name>[4Fe-4S] cluster</name>
        <dbReference type="ChEBI" id="CHEBI:49883"/>
    </cofactor>
    <text evidence="4">Binds 1 [4Fe-4S] cluster per subunit.</text>
</comment>
<feature type="binding site" evidence="4">
    <location>
        <position position="135"/>
    </location>
    <ligand>
        <name>[4Fe-4S] cluster</name>
        <dbReference type="ChEBI" id="CHEBI:49883"/>
    </ligand>
</feature>
<dbReference type="HAMAP" id="MF_00063">
    <property type="entry name" value="CysH"/>
    <property type="match status" value="1"/>
</dbReference>
<comment type="function">
    <text evidence="4">Catalyzes the formation of sulfite from adenosine 5'-phosphosulfate (APS) using thioredoxin as an electron donor.</text>
</comment>
<feature type="region of interest" description="Disordered" evidence="5">
    <location>
        <begin position="228"/>
        <end position="248"/>
    </location>
</feature>
<sequence>MTATLSSSSRWELAVQALQEQYQPQVVSLSEQFEPLDPIALLSWADREFGDGLLLACSFGPEDVVLIDLLTSIRPHARAFFLDTDFHFPETLELREQILARYPQLQLESLKPLLTPEEQAAQYGPELYRANPDLCCSIRKVEPLNRALVSCTTWITGMRREQSPTRADIGKVQWDGKRNRLKLNPLADWTETQVWDYIRTHGIPYNPLHDRNYPSIGCIHCTAPVAPGADPRSGRWQGKAKTECGLHT</sequence>
<keyword evidence="4" id="KW-0408">Iron</keyword>
<dbReference type="EMBL" id="JAFIRA010000016">
    <property type="protein sequence ID" value="MCJ2542849.1"/>
    <property type="molecule type" value="Genomic_DNA"/>
</dbReference>
<comment type="similarity">
    <text evidence="1 4">Belongs to the PAPS reductase family. CysH subfamily.</text>
</comment>
<dbReference type="PIRSF" id="PIRSF000857">
    <property type="entry name" value="PAPS_reductase"/>
    <property type="match status" value="1"/>
</dbReference>
<dbReference type="RefSeq" id="WP_244350128.1">
    <property type="nucleotide sequence ID" value="NZ_JAFIRA010000016.1"/>
</dbReference>
<evidence type="ECO:0000256" key="2">
    <source>
        <dbReference type="ARBA" id="ARBA00023002"/>
    </source>
</evidence>
<accession>A0ABT0CAV5</accession>
<keyword evidence="2 4" id="KW-0560">Oxidoreductase</keyword>
<protein>
    <recommendedName>
        <fullName evidence="4">Adenosine 5'-phosphosulfate reductase</fullName>
        <shortName evidence="4">APS reductase</shortName>
        <ecNumber evidence="4">1.8.4.10</ecNumber>
    </recommendedName>
    <alternativeName>
        <fullName evidence="4">5'-adenylylsulfate reductase</fullName>
    </alternativeName>
    <alternativeName>
        <fullName evidence="4">Thioredoxin-dependent 5'-adenylylsulfate reductase</fullName>
    </alternativeName>
</protein>
<evidence type="ECO:0000313" key="8">
    <source>
        <dbReference type="Proteomes" id="UP000830835"/>
    </source>
</evidence>
<name>A0ABT0CAV5_THEVL</name>
<comment type="pathway">
    <text evidence="3 4">Sulfur metabolism; hydrogen sulfide biosynthesis; sulfite from sulfate.</text>
</comment>
<dbReference type="NCBIfam" id="NF002537">
    <property type="entry name" value="PRK02090.1"/>
    <property type="match status" value="1"/>
</dbReference>
<evidence type="ECO:0000256" key="1">
    <source>
        <dbReference type="ARBA" id="ARBA00009732"/>
    </source>
</evidence>
<feature type="binding site" evidence="4">
    <location>
        <position position="221"/>
    </location>
    <ligand>
        <name>[4Fe-4S] cluster</name>
        <dbReference type="ChEBI" id="CHEBI:49883"/>
    </ligand>
</feature>
<dbReference type="EC" id="1.8.4.10" evidence="4"/>
<evidence type="ECO:0000256" key="5">
    <source>
        <dbReference type="SAM" id="MobiDB-lite"/>
    </source>
</evidence>
<evidence type="ECO:0000256" key="4">
    <source>
        <dbReference type="HAMAP-Rule" id="MF_00063"/>
    </source>
</evidence>
<evidence type="ECO:0000259" key="6">
    <source>
        <dbReference type="Pfam" id="PF01507"/>
    </source>
</evidence>